<evidence type="ECO:0000256" key="2">
    <source>
        <dbReference type="SAM" id="Phobius"/>
    </source>
</evidence>
<feature type="transmembrane region" description="Helical" evidence="2">
    <location>
        <begin position="255"/>
        <end position="279"/>
    </location>
</feature>
<protein>
    <submittedName>
        <fullName evidence="3">Uncharacterized protein</fullName>
    </submittedName>
</protein>
<evidence type="ECO:0000313" key="4">
    <source>
        <dbReference type="Proteomes" id="UP000466442"/>
    </source>
</evidence>
<comment type="caution">
    <text evidence="3">The sequence shown here is derived from an EMBL/GenBank/DDBJ whole genome shotgun (WGS) entry which is preliminary data.</text>
</comment>
<keyword evidence="4" id="KW-1185">Reference proteome</keyword>
<reference evidence="3" key="1">
    <citation type="journal article" date="2021" name="Mol. Ecol. Resour.">
        <title>Apolygus lucorum genome provides insights into omnivorousness and mesophyll feeding.</title>
        <authorList>
            <person name="Liu Y."/>
            <person name="Liu H."/>
            <person name="Wang H."/>
            <person name="Huang T."/>
            <person name="Liu B."/>
            <person name="Yang B."/>
            <person name="Yin L."/>
            <person name="Li B."/>
            <person name="Zhang Y."/>
            <person name="Zhang S."/>
            <person name="Jiang F."/>
            <person name="Zhang X."/>
            <person name="Ren Y."/>
            <person name="Wang B."/>
            <person name="Wang S."/>
            <person name="Lu Y."/>
            <person name="Wu K."/>
            <person name="Fan W."/>
            <person name="Wang G."/>
        </authorList>
    </citation>
    <scope>NUCLEOTIDE SEQUENCE</scope>
    <source>
        <strain evidence="3">12Hb</strain>
    </source>
</reference>
<accession>A0A8S9XVG2</accession>
<feature type="transmembrane region" description="Helical" evidence="2">
    <location>
        <begin position="225"/>
        <end position="249"/>
    </location>
</feature>
<keyword evidence="2" id="KW-1133">Transmembrane helix</keyword>
<dbReference type="OrthoDB" id="2354286at2759"/>
<dbReference type="EMBL" id="WIXP02000004">
    <property type="protein sequence ID" value="KAF6212076.1"/>
    <property type="molecule type" value="Genomic_DNA"/>
</dbReference>
<sequence length="312" mass="35816">MKKLFHFDKSGNDGNQNEPTSYQEPSFENSNNVRAKRDEERIKRKTRDESKSSMGRSTSKQEKSNTNRDYKNRRTKSKTKTDDFTVKREKRKRGRDIVVEVPLPISVASKLDDILFLFPRFQKCFFCMSLRTGCFLISWTQIVGSLIVGCLQGFISLICYDHIDPEKLFGIFPKKFNPAKTVSEFADDYCAGLSMGYALGELFGFVTGIMLLTAVWNDRFPLIRLWIYGVLIMMLPTLTFYGVALYAMIEFNSDVPVIAVPSTIELVSFVVLCFCTSIVKSYYYSEIERLYGIRHQESIFLQAPAAKEPQEV</sequence>
<name>A0A8S9XVG2_APOLU</name>
<feature type="transmembrane region" description="Helical" evidence="2">
    <location>
        <begin position="135"/>
        <end position="158"/>
    </location>
</feature>
<keyword evidence="2" id="KW-0472">Membrane</keyword>
<feature type="region of interest" description="Disordered" evidence="1">
    <location>
        <begin position="1"/>
        <end position="88"/>
    </location>
</feature>
<dbReference type="AlphaFoldDB" id="A0A8S9XVG2"/>
<proteinExistence type="predicted"/>
<feature type="compositionally biased region" description="Polar residues" evidence="1">
    <location>
        <begin position="12"/>
        <end position="33"/>
    </location>
</feature>
<gene>
    <name evidence="3" type="ORF">GE061_012596</name>
</gene>
<feature type="compositionally biased region" description="Basic and acidic residues" evidence="1">
    <location>
        <begin position="1"/>
        <end position="11"/>
    </location>
</feature>
<feature type="compositionally biased region" description="Basic and acidic residues" evidence="1">
    <location>
        <begin position="59"/>
        <end position="72"/>
    </location>
</feature>
<dbReference type="Proteomes" id="UP000466442">
    <property type="component" value="Unassembled WGS sequence"/>
</dbReference>
<feature type="transmembrane region" description="Helical" evidence="2">
    <location>
        <begin position="195"/>
        <end position="216"/>
    </location>
</feature>
<organism evidence="3 4">
    <name type="scientific">Apolygus lucorum</name>
    <name type="common">Small green plant bug</name>
    <name type="synonym">Lygocoris lucorum</name>
    <dbReference type="NCBI Taxonomy" id="248454"/>
    <lineage>
        <taxon>Eukaryota</taxon>
        <taxon>Metazoa</taxon>
        <taxon>Ecdysozoa</taxon>
        <taxon>Arthropoda</taxon>
        <taxon>Hexapoda</taxon>
        <taxon>Insecta</taxon>
        <taxon>Pterygota</taxon>
        <taxon>Neoptera</taxon>
        <taxon>Paraneoptera</taxon>
        <taxon>Hemiptera</taxon>
        <taxon>Heteroptera</taxon>
        <taxon>Panheteroptera</taxon>
        <taxon>Cimicomorpha</taxon>
        <taxon>Miridae</taxon>
        <taxon>Mirini</taxon>
        <taxon>Apolygus</taxon>
    </lineage>
</organism>
<evidence type="ECO:0000313" key="3">
    <source>
        <dbReference type="EMBL" id="KAF6212076.1"/>
    </source>
</evidence>
<feature type="compositionally biased region" description="Basic and acidic residues" evidence="1">
    <location>
        <begin position="35"/>
        <end position="51"/>
    </location>
</feature>
<keyword evidence="2" id="KW-0812">Transmembrane</keyword>
<evidence type="ECO:0000256" key="1">
    <source>
        <dbReference type="SAM" id="MobiDB-lite"/>
    </source>
</evidence>